<comment type="caution">
    <text evidence="2">The sequence shown here is derived from an EMBL/GenBank/DDBJ whole genome shotgun (WGS) entry which is preliminary data.</text>
</comment>
<proteinExistence type="predicted"/>
<gene>
    <name evidence="2" type="ORF">E6Q11_04615</name>
</gene>
<evidence type="ECO:0000313" key="3">
    <source>
        <dbReference type="Proteomes" id="UP000321026"/>
    </source>
</evidence>
<evidence type="ECO:0000256" key="1">
    <source>
        <dbReference type="SAM" id="Phobius"/>
    </source>
</evidence>
<keyword evidence="1" id="KW-1133">Transmembrane helix</keyword>
<dbReference type="EMBL" id="SSDS01000072">
    <property type="protein sequence ID" value="TXG76514.1"/>
    <property type="molecule type" value="Genomic_DNA"/>
</dbReference>
<evidence type="ECO:0000313" key="2">
    <source>
        <dbReference type="EMBL" id="TXG76514.1"/>
    </source>
</evidence>
<dbReference type="AlphaFoldDB" id="A0A5C7J5R4"/>
<name>A0A5C7J5R4_9BACT</name>
<dbReference type="Proteomes" id="UP000321026">
    <property type="component" value="Unassembled WGS sequence"/>
</dbReference>
<feature type="transmembrane region" description="Helical" evidence="1">
    <location>
        <begin position="12"/>
        <end position="34"/>
    </location>
</feature>
<organism evidence="2 3">
    <name type="scientific">Candidatus Dojkabacteria bacterium</name>
    <dbReference type="NCBI Taxonomy" id="2099670"/>
    <lineage>
        <taxon>Bacteria</taxon>
        <taxon>Candidatus Dojkabacteria</taxon>
    </lineage>
</organism>
<protein>
    <submittedName>
        <fullName evidence="2">Type II secretion system protein</fullName>
    </submittedName>
</protein>
<accession>A0A5C7J5R4</accession>
<keyword evidence="1" id="KW-0472">Membrane</keyword>
<reference evidence="2 3" key="1">
    <citation type="submission" date="2018-09" db="EMBL/GenBank/DDBJ databases">
        <title>Metagenome Assembled Genomes from an Advanced Water Purification Facility.</title>
        <authorList>
            <person name="Stamps B.W."/>
            <person name="Spear J.R."/>
        </authorList>
    </citation>
    <scope>NUCLEOTIDE SEQUENCE [LARGE SCALE GENOMIC DNA]</scope>
    <source>
        <strain evidence="2">Bin_63_2</strain>
    </source>
</reference>
<keyword evidence="1" id="KW-0812">Transmembrane</keyword>
<sequence length="181" mass="19501">MKNSRRFTLIELLVAISIVITSATVVVAIITASFRGSSKTLIDEEVRQSGNTALEQVGKMVQYADSFNGVVDTSGETVTSCIATSDDGDVTYNSLLFTADGVSRTLSCNDDEGLTLDNQPLVDEGRLVLENCELTCSQSTTTDSPTIGISFDLSRSLSNLPEQSANIDSFSKKIKMRNLNQ</sequence>